<gene>
    <name evidence="3" type="ORF">HG15A2_42890</name>
</gene>
<feature type="domain" description="3-keto-alpha-glucoside-1,2-lyase/3-keto-2-hydroxy-glucal hydratase" evidence="2">
    <location>
        <begin position="68"/>
        <end position="258"/>
    </location>
</feature>
<dbReference type="GO" id="GO:0016787">
    <property type="term" value="F:hydrolase activity"/>
    <property type="evidence" value="ECO:0007669"/>
    <property type="project" value="InterPro"/>
</dbReference>
<dbReference type="RefSeq" id="WP_145062788.1">
    <property type="nucleotide sequence ID" value="NZ_CP036263.1"/>
</dbReference>
<feature type="chain" id="PRO_5021956343" description="3-keto-alpha-glucoside-1,2-lyase/3-keto-2-hydroxy-glucal hydratase domain-containing protein" evidence="1">
    <location>
        <begin position="31"/>
        <end position="367"/>
    </location>
</feature>
<evidence type="ECO:0000259" key="2">
    <source>
        <dbReference type="Pfam" id="PF06439"/>
    </source>
</evidence>
<dbReference type="Gene3D" id="2.60.120.560">
    <property type="entry name" value="Exo-inulinase, domain 1"/>
    <property type="match status" value="1"/>
</dbReference>
<protein>
    <recommendedName>
        <fullName evidence="2">3-keto-alpha-glucoside-1,2-lyase/3-keto-2-hydroxy-glucal hydratase domain-containing protein</fullName>
    </recommendedName>
</protein>
<dbReference type="KEGG" id="amob:HG15A2_42890"/>
<sequence precursor="true">MQIPDCHAKKSLRSGSVLWLLFLAVGQAVANAQTPSGWLIHDINRPQPPIVKPARQALPVPPPSDALVLFDGTDLKNWRSVEGTAARWVVRDGYMESVPDSGKLVSADGFGDVQLHVEWAAPATPFGTGQQRGNSGVFLMGKYELQVLDSFENKTYPDGQAAAIYGQYPPLVNACLPPGEWQSYDIVFRRPRFDHAGNLLSPARITVIHNGIVVHDDRELWGPTSWLQNHPYESHADRLPLALQDHGNPVRYRNIWLRELPEADKPGPASEATRPYVSLPPEKLDKFVGTFQFDDDPPMKVERIGNVLWLQIQGRQPLELVPASEGKFFFRWTAGHLLFPSEQVNSLEFHLGDRTDKAERISRIDSE</sequence>
<feature type="signal peptide" evidence="1">
    <location>
        <begin position="1"/>
        <end position="30"/>
    </location>
</feature>
<dbReference type="EMBL" id="CP036263">
    <property type="protein sequence ID" value="QDT00947.1"/>
    <property type="molecule type" value="Genomic_DNA"/>
</dbReference>
<organism evidence="3 4">
    <name type="scientific">Adhaeretor mobilis</name>
    <dbReference type="NCBI Taxonomy" id="1930276"/>
    <lineage>
        <taxon>Bacteria</taxon>
        <taxon>Pseudomonadati</taxon>
        <taxon>Planctomycetota</taxon>
        <taxon>Planctomycetia</taxon>
        <taxon>Pirellulales</taxon>
        <taxon>Lacipirellulaceae</taxon>
        <taxon>Adhaeretor</taxon>
    </lineage>
</organism>
<keyword evidence="4" id="KW-1185">Reference proteome</keyword>
<name>A0A517N1E0_9BACT</name>
<dbReference type="OrthoDB" id="176168at2"/>
<proteinExistence type="predicted"/>
<dbReference type="Proteomes" id="UP000319852">
    <property type="component" value="Chromosome"/>
</dbReference>
<dbReference type="Pfam" id="PF06439">
    <property type="entry name" value="3keto-disac_hyd"/>
    <property type="match status" value="1"/>
</dbReference>
<accession>A0A517N1E0</accession>
<evidence type="ECO:0000313" key="4">
    <source>
        <dbReference type="Proteomes" id="UP000319852"/>
    </source>
</evidence>
<dbReference type="AlphaFoldDB" id="A0A517N1E0"/>
<dbReference type="InterPro" id="IPR010496">
    <property type="entry name" value="AL/BT2_dom"/>
</dbReference>
<evidence type="ECO:0000313" key="3">
    <source>
        <dbReference type="EMBL" id="QDT00947.1"/>
    </source>
</evidence>
<reference evidence="3 4" key="1">
    <citation type="submission" date="2019-02" db="EMBL/GenBank/DDBJ databases">
        <title>Deep-cultivation of Planctomycetes and their phenomic and genomic characterization uncovers novel biology.</title>
        <authorList>
            <person name="Wiegand S."/>
            <person name="Jogler M."/>
            <person name="Boedeker C."/>
            <person name="Pinto D."/>
            <person name="Vollmers J."/>
            <person name="Rivas-Marin E."/>
            <person name="Kohn T."/>
            <person name="Peeters S.H."/>
            <person name="Heuer A."/>
            <person name="Rast P."/>
            <person name="Oberbeckmann S."/>
            <person name="Bunk B."/>
            <person name="Jeske O."/>
            <person name="Meyerdierks A."/>
            <person name="Storesund J.E."/>
            <person name="Kallscheuer N."/>
            <person name="Luecker S."/>
            <person name="Lage O.M."/>
            <person name="Pohl T."/>
            <person name="Merkel B.J."/>
            <person name="Hornburger P."/>
            <person name="Mueller R.-W."/>
            <person name="Bruemmer F."/>
            <person name="Labrenz M."/>
            <person name="Spormann A.M."/>
            <person name="Op den Camp H."/>
            <person name="Overmann J."/>
            <person name="Amann R."/>
            <person name="Jetten M.S.M."/>
            <person name="Mascher T."/>
            <person name="Medema M.H."/>
            <person name="Devos D.P."/>
            <person name="Kaster A.-K."/>
            <person name="Ovreas L."/>
            <person name="Rohde M."/>
            <person name="Galperin M.Y."/>
            <person name="Jogler C."/>
        </authorList>
    </citation>
    <scope>NUCLEOTIDE SEQUENCE [LARGE SCALE GENOMIC DNA]</scope>
    <source>
        <strain evidence="3 4">HG15A2</strain>
    </source>
</reference>
<evidence type="ECO:0000256" key="1">
    <source>
        <dbReference type="SAM" id="SignalP"/>
    </source>
</evidence>
<keyword evidence="1" id="KW-0732">Signal</keyword>